<reference evidence="1 2" key="2">
    <citation type="submission" date="2024-10" db="EMBL/GenBank/DDBJ databases">
        <authorList>
            <person name="Ryan C."/>
        </authorList>
    </citation>
    <scope>NUCLEOTIDE SEQUENCE [LARGE SCALE GENOMIC DNA]</scope>
</reference>
<sequence>MVQLQRYSMSMMGKRTLVVFVVVIGSLIFPAHCRHQLQDAKNSITTTVNSTSPDGRKVHVVFCISTWCRFFDKFEGTDCYCCPDQSRKENCHMTMEECRSNCASCNPKCSPPSL</sequence>
<dbReference type="Proteomes" id="UP001497457">
    <property type="component" value="Chromosome 20rd"/>
</dbReference>
<protein>
    <recommendedName>
        <fullName evidence="3">Embryo surrounding factor 1 brassicaceae domain-containing protein</fullName>
    </recommendedName>
</protein>
<name>A0ABC9AHW9_9POAL</name>
<evidence type="ECO:0008006" key="3">
    <source>
        <dbReference type="Google" id="ProtNLM"/>
    </source>
</evidence>
<keyword evidence="2" id="KW-1185">Reference proteome</keyword>
<evidence type="ECO:0000313" key="1">
    <source>
        <dbReference type="EMBL" id="CAL4978315.1"/>
    </source>
</evidence>
<dbReference type="AlphaFoldDB" id="A0ABC9AHW9"/>
<accession>A0ABC9AHW9</accession>
<dbReference type="EMBL" id="OZ075130">
    <property type="protein sequence ID" value="CAL4978315.1"/>
    <property type="molecule type" value="Genomic_DNA"/>
</dbReference>
<evidence type="ECO:0000313" key="2">
    <source>
        <dbReference type="Proteomes" id="UP001497457"/>
    </source>
</evidence>
<reference evidence="2" key="1">
    <citation type="submission" date="2024-06" db="EMBL/GenBank/DDBJ databases">
        <authorList>
            <person name="Ryan C."/>
        </authorList>
    </citation>
    <scope>NUCLEOTIDE SEQUENCE [LARGE SCALE GENOMIC DNA]</scope>
</reference>
<proteinExistence type="predicted"/>
<gene>
    <name evidence="1" type="ORF">URODEC1_LOCUS54666</name>
</gene>
<organism evidence="1 2">
    <name type="scientific">Urochloa decumbens</name>
    <dbReference type="NCBI Taxonomy" id="240449"/>
    <lineage>
        <taxon>Eukaryota</taxon>
        <taxon>Viridiplantae</taxon>
        <taxon>Streptophyta</taxon>
        <taxon>Embryophyta</taxon>
        <taxon>Tracheophyta</taxon>
        <taxon>Spermatophyta</taxon>
        <taxon>Magnoliopsida</taxon>
        <taxon>Liliopsida</taxon>
        <taxon>Poales</taxon>
        <taxon>Poaceae</taxon>
        <taxon>PACMAD clade</taxon>
        <taxon>Panicoideae</taxon>
        <taxon>Panicodae</taxon>
        <taxon>Paniceae</taxon>
        <taxon>Melinidinae</taxon>
        <taxon>Urochloa</taxon>
    </lineage>
</organism>